<feature type="transmembrane region" description="Helical" evidence="8">
    <location>
        <begin position="197"/>
        <end position="217"/>
    </location>
</feature>
<dbReference type="Proteomes" id="UP001589619">
    <property type="component" value="Unassembled WGS sequence"/>
</dbReference>
<accession>A0ABV5W087</accession>
<keyword evidence="11" id="KW-1185">Reference proteome</keyword>
<keyword evidence="6 8" id="KW-1133">Transmembrane helix</keyword>
<reference evidence="10 11" key="1">
    <citation type="submission" date="2024-09" db="EMBL/GenBank/DDBJ databases">
        <authorList>
            <person name="Sun Q."/>
            <person name="Mori K."/>
        </authorList>
    </citation>
    <scope>NUCLEOTIDE SEQUENCE [LARGE SCALE GENOMIC DNA]</scope>
    <source>
        <strain evidence="10 11">JCM 12520</strain>
    </source>
</reference>
<feature type="transmembrane region" description="Helical" evidence="8">
    <location>
        <begin position="462"/>
        <end position="489"/>
    </location>
</feature>
<dbReference type="Pfam" id="PF07690">
    <property type="entry name" value="MFS_1"/>
    <property type="match status" value="1"/>
</dbReference>
<dbReference type="SUPFAM" id="SSF103473">
    <property type="entry name" value="MFS general substrate transporter"/>
    <property type="match status" value="1"/>
</dbReference>
<dbReference type="EMBL" id="JBHMAG010000013">
    <property type="protein sequence ID" value="MFB9753969.1"/>
    <property type="molecule type" value="Genomic_DNA"/>
</dbReference>
<dbReference type="InterPro" id="IPR020846">
    <property type="entry name" value="MFS_dom"/>
</dbReference>
<organism evidence="10 11">
    <name type="scientific">Paenibacillus hodogayensis</name>
    <dbReference type="NCBI Taxonomy" id="279208"/>
    <lineage>
        <taxon>Bacteria</taxon>
        <taxon>Bacillati</taxon>
        <taxon>Bacillota</taxon>
        <taxon>Bacilli</taxon>
        <taxon>Bacillales</taxon>
        <taxon>Paenibacillaceae</taxon>
        <taxon>Paenibacillus</taxon>
    </lineage>
</organism>
<feature type="transmembrane region" description="Helical" evidence="8">
    <location>
        <begin position="50"/>
        <end position="69"/>
    </location>
</feature>
<keyword evidence="3" id="KW-0813">Transport</keyword>
<evidence type="ECO:0000313" key="11">
    <source>
        <dbReference type="Proteomes" id="UP001589619"/>
    </source>
</evidence>
<evidence type="ECO:0000256" key="4">
    <source>
        <dbReference type="ARBA" id="ARBA00022475"/>
    </source>
</evidence>
<proteinExistence type="inferred from homology"/>
<evidence type="ECO:0000256" key="8">
    <source>
        <dbReference type="SAM" id="Phobius"/>
    </source>
</evidence>
<feature type="transmembrane region" description="Helical" evidence="8">
    <location>
        <begin position="305"/>
        <end position="323"/>
    </location>
</feature>
<dbReference type="InterPro" id="IPR004638">
    <property type="entry name" value="EmrB-like"/>
</dbReference>
<evidence type="ECO:0000259" key="9">
    <source>
        <dbReference type="PROSITE" id="PS50850"/>
    </source>
</evidence>
<gene>
    <name evidence="10" type="ORF">ACFFNY_20560</name>
</gene>
<dbReference type="RefSeq" id="WP_344915351.1">
    <property type="nucleotide sequence ID" value="NZ_BAAAYO010000014.1"/>
</dbReference>
<feature type="transmembrane region" description="Helical" evidence="8">
    <location>
        <begin position="394"/>
        <end position="419"/>
    </location>
</feature>
<feature type="transmembrane region" description="Helical" evidence="8">
    <location>
        <begin position="103"/>
        <end position="127"/>
    </location>
</feature>
<dbReference type="InterPro" id="IPR011701">
    <property type="entry name" value="MFS"/>
</dbReference>
<evidence type="ECO:0000256" key="3">
    <source>
        <dbReference type="ARBA" id="ARBA00022448"/>
    </source>
</evidence>
<feature type="domain" description="Major facilitator superfamily (MFS) profile" evidence="9">
    <location>
        <begin position="12"/>
        <end position="493"/>
    </location>
</feature>
<comment type="caution">
    <text evidence="10">The sequence shown here is derived from an EMBL/GenBank/DDBJ whole genome shotgun (WGS) entry which is preliminary data.</text>
</comment>
<evidence type="ECO:0000256" key="6">
    <source>
        <dbReference type="ARBA" id="ARBA00022989"/>
    </source>
</evidence>
<evidence type="ECO:0000256" key="7">
    <source>
        <dbReference type="ARBA" id="ARBA00023136"/>
    </source>
</evidence>
<keyword evidence="4" id="KW-1003">Cell membrane</keyword>
<feature type="transmembrane region" description="Helical" evidence="8">
    <location>
        <begin position="78"/>
        <end position="97"/>
    </location>
</feature>
<evidence type="ECO:0000256" key="1">
    <source>
        <dbReference type="ARBA" id="ARBA00004651"/>
    </source>
</evidence>
<name>A0ABV5W087_9BACL</name>
<dbReference type="CDD" id="cd17321">
    <property type="entry name" value="MFS_MMR_MDR_like"/>
    <property type="match status" value="1"/>
</dbReference>
<evidence type="ECO:0000313" key="10">
    <source>
        <dbReference type="EMBL" id="MFB9753969.1"/>
    </source>
</evidence>
<feature type="transmembrane region" description="Helical" evidence="8">
    <location>
        <begin position="139"/>
        <end position="158"/>
    </location>
</feature>
<sequence>MDMNKNNKRWWILAALCCALFTVALDMTILNVALPTLATALNATTSELQWFANAFNLTLAILLLPAGLLGDRFGRKKLLIIALVIFGIGSIGCAYSTSPEMLISMRVVLGLGSAFLMPLSMSIVPVLFEGKERTRAMMLWGTVNMIGIPLGPIVGGLLLKHFEWGSVFLINVPFVIVGLFSIAFLMPESRSADAPKIDYLGILTSGIGLGAITYAFIKAGETSLTHSSVVTTFLIGLVILIGFIVWQHQTKHPLIQLSLFRSSSFTWGTILSTVVNFAMFGLLFSLPLFFQAIQGSDTLGTGLRLLPLVGGLIVGAQVADSIAEKLGRKYLVALGFLVMAIGISVGSLTGLESSYLFVAFWIAITGIGLGLSLPTSMDAALGALSAERSGVGSALIMALRQVGGTIGIAILGTIINNIYMKNLDLPSFSADVVEKVEHGVSVGVAVANQMQSDSLLHAVRNAFITGMGSMLLVCAGIACVGVILSLIFLPRKDSERSQVKEGTLL</sequence>
<keyword evidence="7 8" id="KW-0472">Membrane</keyword>
<comment type="subcellular location">
    <subcellularLocation>
        <location evidence="1">Cell membrane</location>
        <topology evidence="1">Multi-pass membrane protein</topology>
    </subcellularLocation>
</comment>
<dbReference type="PROSITE" id="PS50850">
    <property type="entry name" value="MFS"/>
    <property type="match status" value="1"/>
</dbReference>
<feature type="transmembrane region" description="Helical" evidence="8">
    <location>
        <begin position="267"/>
        <end position="293"/>
    </location>
</feature>
<keyword evidence="5 8" id="KW-0812">Transmembrane</keyword>
<feature type="transmembrane region" description="Helical" evidence="8">
    <location>
        <begin position="164"/>
        <end position="185"/>
    </location>
</feature>
<feature type="transmembrane region" description="Helical" evidence="8">
    <location>
        <begin position="355"/>
        <end position="373"/>
    </location>
</feature>
<dbReference type="InterPro" id="IPR036259">
    <property type="entry name" value="MFS_trans_sf"/>
</dbReference>
<evidence type="ECO:0000256" key="5">
    <source>
        <dbReference type="ARBA" id="ARBA00022692"/>
    </source>
</evidence>
<dbReference type="PANTHER" id="PTHR42718">
    <property type="entry name" value="MAJOR FACILITATOR SUPERFAMILY MULTIDRUG TRANSPORTER MFSC"/>
    <property type="match status" value="1"/>
</dbReference>
<dbReference type="PANTHER" id="PTHR42718:SF9">
    <property type="entry name" value="MAJOR FACILITATOR SUPERFAMILY MULTIDRUG TRANSPORTER MFSC"/>
    <property type="match status" value="1"/>
</dbReference>
<comment type="similarity">
    <text evidence="2">Belongs to the major facilitator superfamily. EmrB family.</text>
</comment>
<dbReference type="NCBIfam" id="TIGR00711">
    <property type="entry name" value="efflux_EmrB"/>
    <property type="match status" value="1"/>
</dbReference>
<dbReference type="PRINTS" id="PR01036">
    <property type="entry name" value="TCRTETB"/>
</dbReference>
<feature type="transmembrane region" description="Helical" evidence="8">
    <location>
        <begin position="330"/>
        <end position="349"/>
    </location>
</feature>
<dbReference type="Gene3D" id="1.20.1250.20">
    <property type="entry name" value="MFS general substrate transporter like domains"/>
    <property type="match status" value="1"/>
</dbReference>
<feature type="transmembrane region" description="Helical" evidence="8">
    <location>
        <begin position="229"/>
        <end position="246"/>
    </location>
</feature>
<protein>
    <submittedName>
        <fullName evidence="10">MFS transporter</fullName>
    </submittedName>
</protein>
<evidence type="ECO:0000256" key="2">
    <source>
        <dbReference type="ARBA" id="ARBA00008537"/>
    </source>
</evidence>
<dbReference type="Gene3D" id="1.20.1720.10">
    <property type="entry name" value="Multidrug resistance protein D"/>
    <property type="match status" value="1"/>
</dbReference>